<accession>A0A154QIQ6</accession>
<dbReference type="Pfam" id="PF00583">
    <property type="entry name" value="Acetyltransf_1"/>
    <property type="match status" value="1"/>
</dbReference>
<evidence type="ECO:0000256" key="1">
    <source>
        <dbReference type="ARBA" id="ARBA00022679"/>
    </source>
</evidence>
<dbReference type="InterPro" id="IPR016181">
    <property type="entry name" value="Acyl_CoA_acyltransferase"/>
</dbReference>
<reference evidence="4 5" key="1">
    <citation type="journal article" date="2016" name="MBio">
        <title>Lateral Gene Transfer in a Heavy Metal-Contaminated-Groundwater Microbial Community.</title>
        <authorList>
            <person name="Hemme C.L."/>
            <person name="Green S.J."/>
            <person name="Rishishwar L."/>
            <person name="Prakash O."/>
            <person name="Pettenato A."/>
            <person name="Chakraborty R."/>
            <person name="Deutschbauer A.M."/>
            <person name="Van Nostrand J.D."/>
            <person name="Wu L."/>
            <person name="He Z."/>
            <person name="Jordan I.K."/>
            <person name="Hazen T.C."/>
            <person name="Arkin A.P."/>
            <person name="Kostka J.E."/>
            <person name="Zhou J."/>
        </authorList>
    </citation>
    <scope>NUCLEOTIDE SEQUENCE [LARGE SCALE GENOMIC DNA]</scope>
    <source>
        <strain evidence="4 5">FW104-T7</strain>
    </source>
</reference>
<dbReference type="CDD" id="cd04301">
    <property type="entry name" value="NAT_SF"/>
    <property type="match status" value="1"/>
</dbReference>
<dbReference type="Proteomes" id="UP000076131">
    <property type="component" value="Unassembled WGS sequence"/>
</dbReference>
<organism evidence="4 5">
    <name type="scientific">Rhodanobacter thiooxydans</name>
    <dbReference type="NCBI Taxonomy" id="416169"/>
    <lineage>
        <taxon>Bacteria</taxon>
        <taxon>Pseudomonadati</taxon>
        <taxon>Pseudomonadota</taxon>
        <taxon>Gammaproteobacteria</taxon>
        <taxon>Lysobacterales</taxon>
        <taxon>Rhodanobacteraceae</taxon>
        <taxon>Rhodanobacter</taxon>
    </lineage>
</organism>
<dbReference type="InterPro" id="IPR050832">
    <property type="entry name" value="Bact_Acetyltransf"/>
</dbReference>
<keyword evidence="1 4" id="KW-0808">Transferase</keyword>
<dbReference type="AlphaFoldDB" id="A0A154QIQ6"/>
<dbReference type="PROSITE" id="PS51186">
    <property type="entry name" value="GNAT"/>
    <property type="match status" value="1"/>
</dbReference>
<keyword evidence="2" id="KW-0012">Acyltransferase</keyword>
<dbReference type="Gene3D" id="3.40.630.30">
    <property type="match status" value="1"/>
</dbReference>
<evidence type="ECO:0000259" key="3">
    <source>
        <dbReference type="PROSITE" id="PS51186"/>
    </source>
</evidence>
<dbReference type="InterPro" id="IPR000182">
    <property type="entry name" value="GNAT_dom"/>
</dbReference>
<dbReference type="EMBL" id="LVJS01000041">
    <property type="protein sequence ID" value="KZC23734.1"/>
    <property type="molecule type" value="Genomic_DNA"/>
</dbReference>
<dbReference type="SUPFAM" id="SSF55729">
    <property type="entry name" value="Acyl-CoA N-acyltransferases (Nat)"/>
    <property type="match status" value="1"/>
</dbReference>
<dbReference type="STRING" id="416169.RHOFW104T7_12620"/>
<comment type="caution">
    <text evidence="4">The sequence shown here is derived from an EMBL/GenBank/DDBJ whole genome shotgun (WGS) entry which is preliminary data.</text>
</comment>
<name>A0A154QIQ6_9GAMM</name>
<evidence type="ECO:0000256" key="2">
    <source>
        <dbReference type="ARBA" id="ARBA00023315"/>
    </source>
</evidence>
<feature type="domain" description="N-acetyltransferase" evidence="3">
    <location>
        <begin position="3"/>
        <end position="152"/>
    </location>
</feature>
<protein>
    <submittedName>
        <fullName evidence="4">GCN5 family acetyltransferase</fullName>
    </submittedName>
</protein>
<evidence type="ECO:0000313" key="4">
    <source>
        <dbReference type="EMBL" id="KZC23734.1"/>
    </source>
</evidence>
<evidence type="ECO:0000313" key="5">
    <source>
        <dbReference type="Proteomes" id="UP000076131"/>
    </source>
</evidence>
<dbReference type="PANTHER" id="PTHR43877">
    <property type="entry name" value="AMINOALKYLPHOSPHONATE N-ACETYLTRANSFERASE-RELATED-RELATED"/>
    <property type="match status" value="1"/>
</dbReference>
<dbReference type="PANTHER" id="PTHR43877:SF5">
    <property type="entry name" value="BLL8307 PROTEIN"/>
    <property type="match status" value="1"/>
</dbReference>
<gene>
    <name evidence="4" type="ORF">RHOFW104T7_12620</name>
</gene>
<proteinExistence type="predicted"/>
<sequence length="169" mass="18332">MDIRIDNLEGPEVLALLREHLDSIAPTAPADSRHALDLGGLRGPGITFWSIWDGPVLAGFGALKHLTESHAEIKSMRTAASHLRQGVASRLLQHIIQEAVARGYSRLSLETGSMAFFEGARRLYASSGFVSCPPFGSYKADPNSVFMTRRLRELASDDFSGNLPVNPGT</sequence>
<dbReference type="eggNOG" id="COG0454">
    <property type="taxonomic scope" value="Bacteria"/>
</dbReference>
<keyword evidence="5" id="KW-1185">Reference proteome</keyword>
<dbReference type="GO" id="GO:0016747">
    <property type="term" value="F:acyltransferase activity, transferring groups other than amino-acyl groups"/>
    <property type="evidence" value="ECO:0007669"/>
    <property type="project" value="InterPro"/>
</dbReference>